<evidence type="ECO:0000313" key="2">
    <source>
        <dbReference type="Proteomes" id="UP000261758"/>
    </source>
</evidence>
<name>A0AAD0SDP0_RALSL</name>
<gene>
    <name evidence="1" type="ORF">CJO77_23545</name>
</gene>
<dbReference type="AlphaFoldDB" id="A0AAD0SDP0"/>
<evidence type="ECO:0000313" key="1">
    <source>
        <dbReference type="EMBL" id="AXV84460.1"/>
    </source>
</evidence>
<dbReference type="Proteomes" id="UP000261758">
    <property type="component" value="Plasmid unnamed"/>
</dbReference>
<keyword evidence="1" id="KW-0614">Plasmid</keyword>
<sequence>MPINEFRAIATFAKAVELGSIRQAALAQGVTPQAAKRNGAGSGSAPSPIAPLSIYNVDRYLEAGRASAVCCVHPSWRRLRAGHHAR</sequence>
<dbReference type="EMBL" id="CP022760">
    <property type="protein sequence ID" value="AXV84460.1"/>
    <property type="molecule type" value="Genomic_DNA"/>
</dbReference>
<accession>A0AAD0SDP0</accession>
<geneLocation type="plasmid" evidence="1 2">
    <name>unnamed</name>
</geneLocation>
<proteinExistence type="predicted"/>
<protein>
    <submittedName>
        <fullName evidence="1">Uncharacterized protein</fullName>
    </submittedName>
</protein>
<reference evidence="1 2" key="1">
    <citation type="submission" date="2017-08" db="EMBL/GenBank/DDBJ databases">
        <title>Genome sequences of Ralstonia solanacearum Species Complex (RSSC) isolated from Potato bacterial wilts in Korea.</title>
        <authorList>
            <person name="Cho H."/>
            <person name="Song E.-S."/>
            <person name="Lee Y.K."/>
            <person name="Lee S."/>
            <person name="Lee S.-W."/>
            <person name="Jo A."/>
            <person name="Kim J.-G."/>
            <person name="Hwang I."/>
        </authorList>
    </citation>
    <scope>NUCLEOTIDE SEQUENCE [LARGE SCALE GENOMIC DNA]</scope>
    <source>
        <strain evidence="1 2">T98</strain>
        <plasmid evidence="1 2">unnamed</plasmid>
    </source>
</reference>
<organism evidence="1 2">
    <name type="scientific">Ralstonia solanacearum</name>
    <name type="common">Pseudomonas solanacearum</name>
    <dbReference type="NCBI Taxonomy" id="305"/>
    <lineage>
        <taxon>Bacteria</taxon>
        <taxon>Pseudomonadati</taxon>
        <taxon>Pseudomonadota</taxon>
        <taxon>Betaproteobacteria</taxon>
        <taxon>Burkholderiales</taxon>
        <taxon>Burkholderiaceae</taxon>
        <taxon>Ralstonia</taxon>
        <taxon>Ralstonia solanacearum species complex</taxon>
    </lineage>
</organism>